<dbReference type="Pfam" id="PF16925">
    <property type="entry name" value="TetR_C_13"/>
    <property type="match status" value="1"/>
</dbReference>
<evidence type="ECO:0000256" key="2">
    <source>
        <dbReference type="ARBA" id="ARBA00023125"/>
    </source>
</evidence>
<sequence length="204" mass="22449">MARTGRPREFNREEAVRKSMALFWQFGYETTSLSELRSELGGLSNASFYAAFGSKEQLFSEALALYMESCGNIAKELTRKDIPARAAMYEMLVQTISMQTSTEHPSGCMAVLAGTNLPQENANVATMVKQARASVRTALKDCISRAIASGELRNDTDQTGLIHLFDTFVKGIAIQGRDGISADQLMDSARLLMHVWDGYTNTTS</sequence>
<dbReference type="Gene3D" id="1.10.357.10">
    <property type="entry name" value="Tetracycline Repressor, domain 2"/>
    <property type="match status" value="1"/>
</dbReference>
<keyword evidence="3" id="KW-0804">Transcription</keyword>
<dbReference type="InterPro" id="IPR009057">
    <property type="entry name" value="Homeodomain-like_sf"/>
</dbReference>
<organism evidence="6 7">
    <name type="scientific">Luteolibacter pohnpeiensis</name>
    <dbReference type="NCBI Taxonomy" id="454153"/>
    <lineage>
        <taxon>Bacteria</taxon>
        <taxon>Pseudomonadati</taxon>
        <taxon>Verrucomicrobiota</taxon>
        <taxon>Verrucomicrobiia</taxon>
        <taxon>Verrucomicrobiales</taxon>
        <taxon>Verrucomicrobiaceae</taxon>
        <taxon>Luteolibacter</taxon>
    </lineage>
</organism>
<evidence type="ECO:0000256" key="1">
    <source>
        <dbReference type="ARBA" id="ARBA00023015"/>
    </source>
</evidence>
<dbReference type="InterPro" id="IPR036271">
    <property type="entry name" value="Tet_transcr_reg_TetR-rel_C_sf"/>
</dbReference>
<reference evidence="6" key="1">
    <citation type="submission" date="2021-01" db="EMBL/GenBank/DDBJ databases">
        <title>Modified the classification status of verrucomicrobia.</title>
        <authorList>
            <person name="Feng X."/>
        </authorList>
    </citation>
    <scope>NUCLEOTIDE SEQUENCE</scope>
    <source>
        <strain evidence="6">KCTC 22041</strain>
    </source>
</reference>
<dbReference type="SUPFAM" id="SSF46689">
    <property type="entry name" value="Homeodomain-like"/>
    <property type="match status" value="1"/>
</dbReference>
<dbReference type="PANTHER" id="PTHR47506:SF1">
    <property type="entry name" value="HTH-TYPE TRANSCRIPTIONAL REGULATOR YJDC"/>
    <property type="match status" value="1"/>
</dbReference>
<gene>
    <name evidence="6" type="ORF">JIN85_13455</name>
</gene>
<evidence type="ECO:0000259" key="4">
    <source>
        <dbReference type="Pfam" id="PF00440"/>
    </source>
</evidence>
<dbReference type="SUPFAM" id="SSF48498">
    <property type="entry name" value="Tetracyclin repressor-like, C-terminal domain"/>
    <property type="match status" value="1"/>
</dbReference>
<proteinExistence type="predicted"/>
<dbReference type="GO" id="GO:0003677">
    <property type="term" value="F:DNA binding"/>
    <property type="evidence" value="ECO:0007669"/>
    <property type="project" value="UniProtKB-KW"/>
</dbReference>
<evidence type="ECO:0000313" key="6">
    <source>
        <dbReference type="EMBL" id="MBK1883427.1"/>
    </source>
</evidence>
<dbReference type="Pfam" id="PF00440">
    <property type="entry name" value="TetR_N"/>
    <property type="match status" value="1"/>
</dbReference>
<comment type="caution">
    <text evidence="6">The sequence shown here is derived from an EMBL/GenBank/DDBJ whole genome shotgun (WGS) entry which is preliminary data.</text>
</comment>
<dbReference type="Proteomes" id="UP000603141">
    <property type="component" value="Unassembled WGS sequence"/>
</dbReference>
<keyword evidence="1" id="KW-0805">Transcription regulation</keyword>
<evidence type="ECO:0000256" key="3">
    <source>
        <dbReference type="ARBA" id="ARBA00023163"/>
    </source>
</evidence>
<feature type="domain" description="HTH tetR-type" evidence="4">
    <location>
        <begin position="19"/>
        <end position="62"/>
    </location>
</feature>
<dbReference type="AlphaFoldDB" id="A0A934S737"/>
<keyword evidence="2" id="KW-0238">DNA-binding</keyword>
<dbReference type="Gene3D" id="1.10.10.60">
    <property type="entry name" value="Homeodomain-like"/>
    <property type="match status" value="1"/>
</dbReference>
<feature type="domain" description="Tetracyclin repressor-like C-terminal" evidence="5">
    <location>
        <begin position="95"/>
        <end position="173"/>
    </location>
</feature>
<evidence type="ECO:0000259" key="5">
    <source>
        <dbReference type="Pfam" id="PF16925"/>
    </source>
</evidence>
<accession>A0A934S737</accession>
<dbReference type="InterPro" id="IPR001647">
    <property type="entry name" value="HTH_TetR"/>
</dbReference>
<dbReference type="EMBL" id="JAENIJ010000021">
    <property type="protein sequence ID" value="MBK1883427.1"/>
    <property type="molecule type" value="Genomic_DNA"/>
</dbReference>
<evidence type="ECO:0000313" key="7">
    <source>
        <dbReference type="Proteomes" id="UP000603141"/>
    </source>
</evidence>
<dbReference type="RefSeq" id="WP_200271570.1">
    <property type="nucleotide sequence ID" value="NZ_JAENIJ010000021.1"/>
</dbReference>
<name>A0A934S737_9BACT</name>
<protein>
    <submittedName>
        <fullName evidence="6">TetR/AcrR family transcriptional regulator</fullName>
    </submittedName>
</protein>
<dbReference type="PANTHER" id="PTHR47506">
    <property type="entry name" value="TRANSCRIPTIONAL REGULATORY PROTEIN"/>
    <property type="match status" value="1"/>
</dbReference>
<keyword evidence="7" id="KW-1185">Reference proteome</keyword>
<dbReference type="InterPro" id="IPR011075">
    <property type="entry name" value="TetR_C"/>
</dbReference>